<comment type="similarity">
    <text evidence="1">Belongs to the ATP-dependent AMP-binding enzyme family.</text>
</comment>
<dbReference type="GO" id="GO:0016877">
    <property type="term" value="F:ligase activity, forming carbon-sulfur bonds"/>
    <property type="evidence" value="ECO:0007669"/>
    <property type="project" value="UniProtKB-ARBA"/>
</dbReference>
<dbReference type="InterPro" id="IPR045851">
    <property type="entry name" value="AMP-bd_C_sf"/>
</dbReference>
<keyword evidence="2" id="KW-0436">Ligase</keyword>
<dbReference type="PROSITE" id="PS00455">
    <property type="entry name" value="AMP_BINDING"/>
    <property type="match status" value="1"/>
</dbReference>
<evidence type="ECO:0000256" key="1">
    <source>
        <dbReference type="ARBA" id="ARBA00006432"/>
    </source>
</evidence>
<protein>
    <submittedName>
        <fullName evidence="5">Unannotated protein</fullName>
    </submittedName>
</protein>
<dbReference type="InterPro" id="IPR025110">
    <property type="entry name" value="AMP-bd_C"/>
</dbReference>
<dbReference type="FunFam" id="3.30.300.30:FF:000008">
    <property type="entry name" value="2,3-dihydroxybenzoate-AMP ligase"/>
    <property type="match status" value="1"/>
</dbReference>
<feature type="domain" description="AMP-binding enzyme C-terminal" evidence="4">
    <location>
        <begin position="443"/>
        <end position="517"/>
    </location>
</feature>
<dbReference type="Pfam" id="PF13193">
    <property type="entry name" value="AMP-binding_C"/>
    <property type="match status" value="1"/>
</dbReference>
<accession>A0A6J6CPQ6</accession>
<dbReference type="InterPro" id="IPR020845">
    <property type="entry name" value="AMP-binding_CS"/>
</dbReference>
<dbReference type="Gene3D" id="3.30.300.30">
    <property type="match status" value="1"/>
</dbReference>
<dbReference type="InterPro" id="IPR000873">
    <property type="entry name" value="AMP-dep_synth/lig_dom"/>
</dbReference>
<evidence type="ECO:0000259" key="3">
    <source>
        <dbReference type="Pfam" id="PF00501"/>
    </source>
</evidence>
<dbReference type="NCBIfam" id="NF004837">
    <property type="entry name" value="PRK06187.1"/>
    <property type="match status" value="1"/>
</dbReference>
<evidence type="ECO:0000313" key="5">
    <source>
        <dbReference type="EMBL" id="CAB4551758.1"/>
    </source>
</evidence>
<dbReference type="InterPro" id="IPR042099">
    <property type="entry name" value="ANL_N_sf"/>
</dbReference>
<evidence type="ECO:0000256" key="2">
    <source>
        <dbReference type="ARBA" id="ARBA00022598"/>
    </source>
</evidence>
<dbReference type="PANTHER" id="PTHR43767:SF11">
    <property type="entry name" value="MEDIUM-CHAIN-FATTY-ACID--COA LIGASE"/>
    <property type="match status" value="1"/>
</dbReference>
<gene>
    <name evidence="5" type="ORF">UFOPK1493_01113</name>
</gene>
<name>A0A6J6CPQ6_9ZZZZ</name>
<dbReference type="Pfam" id="PF00501">
    <property type="entry name" value="AMP-binding"/>
    <property type="match status" value="1"/>
</dbReference>
<dbReference type="InterPro" id="IPR050237">
    <property type="entry name" value="ATP-dep_AMP-bd_enzyme"/>
</dbReference>
<feature type="domain" description="AMP-dependent synthetase/ligase" evidence="3">
    <location>
        <begin position="25"/>
        <end position="394"/>
    </location>
</feature>
<dbReference type="AlphaFoldDB" id="A0A6J6CPQ6"/>
<dbReference type="Gene3D" id="3.40.50.12780">
    <property type="entry name" value="N-terminal domain of ligase-like"/>
    <property type="match status" value="1"/>
</dbReference>
<sequence length="538" mass="59058">MLQSTMQDDYQLTITPLFRHGRQVHAESRVITFTGDGYVESTFAQVAERADRLAAALTSLGVQRGDRVGTFLWNNQTHLEAYLAIPCMGAVLHTLNIRLFPEQLAYVINHAADKVIIVDASIAPLLARVRDQLTTVEHIIVKGTGDTAGLGDGLLDYDQLIDAAPSGFEYPELDERSGMAMCYTSGTTGNPKGVMYSHRSTYLHSLMVTSTANISLSEHDRMLVIVPMFHANAWGVPYAAWMIGADLVFPQQYLQAAPLSRVIADTKPTLTGAVPTVLNDLLQNAPDTDMSSLRLVMCGGSAVPRGLIEGYRERFGVPIVQGWGMTETSPVCAIGHPPKDPAGLSETDWRVKTGRIIPGVELRITDDSGAEVPWDGESLGEIEVRGSWITGRYYEVDDPEKFHDGWLRTGDVASVMPNGYVMISDRAKDVIKSGGEWVSSVDLENTIMGHPDVLEAAVIGVPDARWDERPMACVVLKQGATVTADELRTWLSERTAKFWLPERWTFITEVPKTSVGKFDKKVLRAKHHAGDLDVEIVA</sequence>
<organism evidence="5">
    <name type="scientific">freshwater metagenome</name>
    <dbReference type="NCBI Taxonomy" id="449393"/>
    <lineage>
        <taxon>unclassified sequences</taxon>
        <taxon>metagenomes</taxon>
        <taxon>ecological metagenomes</taxon>
    </lineage>
</organism>
<dbReference type="PANTHER" id="PTHR43767">
    <property type="entry name" value="LONG-CHAIN-FATTY-ACID--COA LIGASE"/>
    <property type="match status" value="1"/>
</dbReference>
<reference evidence="5" key="1">
    <citation type="submission" date="2020-05" db="EMBL/GenBank/DDBJ databases">
        <authorList>
            <person name="Chiriac C."/>
            <person name="Salcher M."/>
            <person name="Ghai R."/>
            <person name="Kavagutti S V."/>
        </authorList>
    </citation>
    <scope>NUCLEOTIDE SEQUENCE</scope>
</reference>
<proteinExistence type="inferred from homology"/>
<evidence type="ECO:0000259" key="4">
    <source>
        <dbReference type="Pfam" id="PF13193"/>
    </source>
</evidence>
<dbReference type="EMBL" id="CAEZSR010000030">
    <property type="protein sequence ID" value="CAB4551758.1"/>
    <property type="molecule type" value="Genomic_DNA"/>
</dbReference>
<dbReference type="SUPFAM" id="SSF56801">
    <property type="entry name" value="Acetyl-CoA synthetase-like"/>
    <property type="match status" value="1"/>
</dbReference>
<dbReference type="CDD" id="cd12119">
    <property type="entry name" value="ttLC_FACS_AlkK_like"/>
    <property type="match status" value="1"/>
</dbReference>